<dbReference type="Pfam" id="PF00128">
    <property type="entry name" value="Alpha-amylase"/>
    <property type="match status" value="2"/>
</dbReference>
<evidence type="ECO:0000256" key="2">
    <source>
        <dbReference type="ARBA" id="ARBA00004964"/>
    </source>
</evidence>
<dbReference type="GO" id="GO:0004553">
    <property type="term" value="F:hydrolase activity, hydrolyzing O-glycosyl compounds"/>
    <property type="evidence" value="ECO:0007669"/>
    <property type="project" value="InterPro"/>
</dbReference>
<feature type="region of interest" description="Disordered" evidence="12">
    <location>
        <begin position="1"/>
        <end position="104"/>
    </location>
</feature>
<dbReference type="Gene3D" id="3.20.20.80">
    <property type="entry name" value="Glycosidases"/>
    <property type="match status" value="1"/>
</dbReference>
<dbReference type="FunFam" id="3.20.20.80:FF:000003">
    <property type="entry name" value="1,4-alpha-glucan branching enzyme GlgB"/>
    <property type="match status" value="1"/>
</dbReference>
<feature type="active site" description="Proton donor" evidence="10 11">
    <location>
        <position position="534"/>
    </location>
</feature>
<feature type="compositionally biased region" description="Low complexity" evidence="12">
    <location>
        <begin position="16"/>
        <end position="57"/>
    </location>
</feature>
<evidence type="ECO:0000256" key="5">
    <source>
        <dbReference type="ARBA" id="ARBA00022600"/>
    </source>
</evidence>
<keyword evidence="7 10" id="KW-0808">Transferase</keyword>
<evidence type="ECO:0000256" key="10">
    <source>
        <dbReference type="HAMAP-Rule" id="MF_00685"/>
    </source>
</evidence>
<comment type="function">
    <text evidence="10">Catalyzes the formation of the alpha-1,6-glucosidic linkages in glycogen by scission of a 1,4-alpha-linked oligosaccharide from growing alpha-1,4-glucan chains and the subsequent attachment of the oligosaccharide to the alpha-1,6 position.</text>
</comment>
<dbReference type="RefSeq" id="WP_118905400.1">
    <property type="nucleotide sequence ID" value="NZ_QWFA01000167.1"/>
</dbReference>
<accession>A0A423UTR7</accession>
<comment type="catalytic activity">
    <reaction evidence="1 10">
        <text>Transfers a segment of a (1-&gt;4)-alpha-D-glucan chain to a primary hydroxy group in a similar glucan chain.</text>
        <dbReference type="EC" id="2.4.1.18"/>
    </reaction>
</comment>
<dbReference type="InterPro" id="IPR013780">
    <property type="entry name" value="Glyco_hydro_b"/>
</dbReference>
<dbReference type="EC" id="2.4.1.18" evidence="10"/>
<evidence type="ECO:0000256" key="8">
    <source>
        <dbReference type="ARBA" id="ARBA00023056"/>
    </source>
</evidence>
<dbReference type="PIRSF" id="PIRSF000463">
    <property type="entry name" value="GlgB"/>
    <property type="match status" value="1"/>
</dbReference>
<dbReference type="CDD" id="cd11322">
    <property type="entry name" value="AmyAc_Glg_BE"/>
    <property type="match status" value="1"/>
</dbReference>
<comment type="similarity">
    <text evidence="3 10">Belongs to the glycosyl hydrolase 13 family. GlgB subfamily.</text>
</comment>
<evidence type="ECO:0000256" key="1">
    <source>
        <dbReference type="ARBA" id="ARBA00000826"/>
    </source>
</evidence>
<dbReference type="PANTHER" id="PTHR43651">
    <property type="entry name" value="1,4-ALPHA-GLUCAN-BRANCHING ENZYME"/>
    <property type="match status" value="1"/>
</dbReference>
<dbReference type="SUPFAM" id="SSF51011">
    <property type="entry name" value="Glycosyl hydrolase domain"/>
    <property type="match status" value="1"/>
</dbReference>
<dbReference type="EMBL" id="QWFA01000167">
    <property type="protein sequence ID" value="ROV65745.1"/>
    <property type="molecule type" value="Genomic_DNA"/>
</dbReference>
<evidence type="ECO:0000256" key="12">
    <source>
        <dbReference type="SAM" id="MobiDB-lite"/>
    </source>
</evidence>
<dbReference type="InterPro" id="IPR044143">
    <property type="entry name" value="GlgB_N_E_set_prok"/>
</dbReference>
<dbReference type="NCBIfam" id="NF008967">
    <property type="entry name" value="PRK12313.1"/>
    <property type="match status" value="1"/>
</dbReference>
<dbReference type="HAMAP" id="MF_00685">
    <property type="entry name" value="GlgB"/>
    <property type="match status" value="1"/>
</dbReference>
<dbReference type="Gene3D" id="2.60.40.10">
    <property type="entry name" value="Immunoglobulins"/>
    <property type="match status" value="2"/>
</dbReference>
<dbReference type="NCBIfam" id="TIGR01515">
    <property type="entry name" value="branching_enzym"/>
    <property type="match status" value="1"/>
</dbReference>
<evidence type="ECO:0000256" key="9">
    <source>
        <dbReference type="ARBA" id="ARBA00023277"/>
    </source>
</evidence>
<dbReference type="InterPro" id="IPR004193">
    <property type="entry name" value="Glyco_hydro_13_N"/>
</dbReference>
<dbReference type="InterPro" id="IPR013783">
    <property type="entry name" value="Ig-like_fold"/>
</dbReference>
<dbReference type="NCBIfam" id="NF003811">
    <property type="entry name" value="PRK05402.1"/>
    <property type="match status" value="1"/>
</dbReference>
<comment type="caution">
    <text evidence="14">The sequence shown here is derived from an EMBL/GenBank/DDBJ whole genome shotgun (WGS) entry which is preliminary data.</text>
</comment>
<evidence type="ECO:0000313" key="15">
    <source>
        <dbReference type="Proteomes" id="UP000285596"/>
    </source>
</evidence>
<comment type="subunit">
    <text evidence="4 10">Monomer.</text>
</comment>
<dbReference type="GO" id="GO:0003844">
    <property type="term" value="F:1,4-alpha-glucan branching enzyme activity"/>
    <property type="evidence" value="ECO:0007669"/>
    <property type="project" value="UniProtKB-UniRule"/>
</dbReference>
<dbReference type="FunFam" id="2.60.40.10:FF:000169">
    <property type="entry name" value="1,4-alpha-glucan branching enzyme GlgB"/>
    <property type="match status" value="1"/>
</dbReference>
<dbReference type="InterPro" id="IPR054169">
    <property type="entry name" value="GlgB_N"/>
</dbReference>
<keyword evidence="5 10" id="KW-0321">Glycogen metabolism</keyword>
<evidence type="ECO:0000256" key="11">
    <source>
        <dbReference type="PIRSR" id="PIRSR000463-1"/>
    </source>
</evidence>
<dbReference type="UniPathway" id="UPA00164"/>
<dbReference type="Pfam" id="PF22019">
    <property type="entry name" value="GlgB_N"/>
    <property type="match status" value="1"/>
</dbReference>
<dbReference type="InterPro" id="IPR017853">
    <property type="entry name" value="GH"/>
</dbReference>
<dbReference type="GO" id="GO:0005829">
    <property type="term" value="C:cytosol"/>
    <property type="evidence" value="ECO:0007669"/>
    <property type="project" value="TreeGrafter"/>
</dbReference>
<feature type="compositionally biased region" description="Basic residues" evidence="12">
    <location>
        <begin position="1"/>
        <end position="12"/>
    </location>
</feature>
<evidence type="ECO:0000256" key="3">
    <source>
        <dbReference type="ARBA" id="ARBA00009000"/>
    </source>
</evidence>
<feature type="active site" description="Nucleophile" evidence="10 11">
    <location>
        <position position="481"/>
    </location>
</feature>
<evidence type="ECO:0000256" key="7">
    <source>
        <dbReference type="ARBA" id="ARBA00022679"/>
    </source>
</evidence>
<keyword evidence="8 10" id="KW-0320">Glycogen biosynthesis</keyword>
<evidence type="ECO:0000256" key="6">
    <source>
        <dbReference type="ARBA" id="ARBA00022676"/>
    </source>
</evidence>
<dbReference type="Proteomes" id="UP000285596">
    <property type="component" value="Unassembled WGS sequence"/>
</dbReference>
<dbReference type="InterPro" id="IPR006047">
    <property type="entry name" value="GH13_cat_dom"/>
</dbReference>
<proteinExistence type="inferred from homology"/>
<dbReference type="FunFam" id="2.60.40.1180:FF:000002">
    <property type="entry name" value="1,4-alpha-glucan branching enzyme GlgB"/>
    <property type="match status" value="1"/>
</dbReference>
<dbReference type="InterPro" id="IPR014756">
    <property type="entry name" value="Ig_E-set"/>
</dbReference>
<dbReference type="SMART" id="SM00642">
    <property type="entry name" value="Aamy"/>
    <property type="match status" value="1"/>
</dbReference>
<dbReference type="SUPFAM" id="SSF51445">
    <property type="entry name" value="(Trans)glycosidases"/>
    <property type="match status" value="1"/>
</dbReference>
<dbReference type="Pfam" id="PF02806">
    <property type="entry name" value="Alpha-amylase_C"/>
    <property type="match status" value="1"/>
</dbReference>
<comment type="pathway">
    <text evidence="2 10">Glycan biosynthesis; glycogen biosynthesis.</text>
</comment>
<dbReference type="InterPro" id="IPR006407">
    <property type="entry name" value="GlgB"/>
</dbReference>
<sequence>MTARKPSRKASRKSAEVPAEAAVETVAEPAVETATEPSADAAAADAPAPAATATKAAPAKRTRPKRADAGPPRPRQAADGQGARPAPALDGADRGRLLAGDHHAPHDVLGAHPIPGGVLVRALRPFARTVTVLATGLRAELHDDGDGFFSGVLPVPQVPAYRLEVGYDDNTIEVEDPYRFWPSIGELDLHLIGEGRHEELWRALGAEPMEHQGVAGTRFTLWAPNARGVRITGDFNYWDGTGFPMRSLGSTGVWELFLPGVGEGALYKFDICRPDGSHTVRADPMARRTEVPPATASVVTARHHEWQDADWMAHRGDRPVHEAPFSVYEVHLASWRPGLTYRQLAEQLPAYVKDLGFTHVELMPVSEHPFGGSWGYQVTGFYAPTSRLGTPDDFRFLVDALHRAGIGVIMDWVPAHFPRDDWALAEFDGRPLYEHADPQRAAHPDWGTLEFDYGRTEVRNFLVANATYWCEEFHIDGLRVDAVASMLYLDYSREDGQWSPNEFGGRENLDAVAFLQEMNATVYRRNPGVVTIAEESTAWDGVTRPTDSGGLGFGLKWNMGWMHDSLQYMAKEPVHRKYHHNEMTFSMVYAYSENYVLPISHDEVVHGKQALVSKMPGDWWQQRANHRAYLGFMWAHPGKQLLFMGQEFAQGAEWSEGHGPDWWLLDPSYEASGDHRGVRDLVGDLNAVYGAVPALWQRDTSPEGFSWVDGGAAEDNVFAFLRYDADGSPLLAVSHFSPAVRGDYRLGVPETGAEGWVEVLNTDAARYGGGDVRNEEPLKAEAVPAHGRPNSISLTLPPLATVWFRPA</sequence>
<dbReference type="Pfam" id="PF02922">
    <property type="entry name" value="CBM_48"/>
    <property type="match status" value="1"/>
</dbReference>
<dbReference type="PANTHER" id="PTHR43651:SF3">
    <property type="entry name" value="1,4-ALPHA-GLUCAN-BRANCHING ENZYME"/>
    <property type="match status" value="1"/>
</dbReference>
<reference evidence="14 15" key="1">
    <citation type="submission" date="2018-08" db="EMBL/GenBank/DDBJ databases">
        <title>Streptomyces globisporus 1912-4Crt, whole genome shotgun sequence.</title>
        <authorList>
            <person name="Matselyukh B."/>
        </authorList>
    </citation>
    <scope>NUCLEOTIDE SEQUENCE [LARGE SCALE GENOMIC DNA]</scope>
    <source>
        <strain evidence="14 15">1912-4Crt</strain>
    </source>
</reference>
<evidence type="ECO:0000313" key="14">
    <source>
        <dbReference type="EMBL" id="ROV65745.1"/>
    </source>
</evidence>
<keyword evidence="6 10" id="KW-0328">Glycosyltransferase</keyword>
<dbReference type="GO" id="GO:0005978">
    <property type="term" value="P:glycogen biosynthetic process"/>
    <property type="evidence" value="ECO:0007669"/>
    <property type="project" value="UniProtKB-UniRule"/>
</dbReference>
<gene>
    <name evidence="10 14" type="primary">glgB</name>
    <name evidence="14" type="ORF">D3105_25740</name>
</gene>
<dbReference type="SUPFAM" id="SSF81296">
    <property type="entry name" value="E set domains"/>
    <property type="match status" value="1"/>
</dbReference>
<dbReference type="Gene3D" id="2.60.40.1180">
    <property type="entry name" value="Golgi alpha-mannosidase II"/>
    <property type="match status" value="1"/>
</dbReference>
<dbReference type="InterPro" id="IPR006048">
    <property type="entry name" value="A-amylase/branching_C"/>
</dbReference>
<dbReference type="AlphaFoldDB" id="A0A423UTR7"/>
<protein>
    <recommendedName>
        <fullName evidence="10">1,4-alpha-glucan branching enzyme GlgB</fullName>
        <ecNumber evidence="10">2.4.1.18</ecNumber>
    </recommendedName>
    <alternativeName>
        <fullName evidence="10">1,4-alpha-D-glucan:1,4-alpha-D-glucan 6-glucosyl-transferase</fullName>
    </alternativeName>
    <alternativeName>
        <fullName evidence="10">Alpha-(1-&gt;4)-glucan branching enzyme</fullName>
    </alternativeName>
    <alternativeName>
        <fullName evidence="10">Glycogen branching enzyme</fullName>
        <shortName evidence="10">BE</shortName>
    </alternativeName>
</protein>
<dbReference type="GO" id="GO:0043169">
    <property type="term" value="F:cation binding"/>
    <property type="evidence" value="ECO:0007669"/>
    <property type="project" value="InterPro"/>
</dbReference>
<name>A0A423UTR7_STRGL</name>
<dbReference type="InterPro" id="IPR037439">
    <property type="entry name" value="Branching_enzy"/>
</dbReference>
<evidence type="ECO:0000256" key="4">
    <source>
        <dbReference type="ARBA" id="ARBA00011245"/>
    </source>
</evidence>
<evidence type="ECO:0000259" key="13">
    <source>
        <dbReference type="SMART" id="SM00642"/>
    </source>
</evidence>
<feature type="compositionally biased region" description="Basic and acidic residues" evidence="12">
    <location>
        <begin position="91"/>
        <end position="104"/>
    </location>
</feature>
<keyword evidence="9 10" id="KW-0119">Carbohydrate metabolism</keyword>
<feature type="domain" description="Glycosyl hydrolase family 13 catalytic" evidence="13">
    <location>
        <begin position="329"/>
        <end position="669"/>
    </location>
</feature>
<dbReference type="CDD" id="cd02855">
    <property type="entry name" value="E_set_GBE_prok_N"/>
    <property type="match status" value="1"/>
</dbReference>
<organism evidence="14 15">
    <name type="scientific">Streptomyces globisporus</name>
    <dbReference type="NCBI Taxonomy" id="1908"/>
    <lineage>
        <taxon>Bacteria</taxon>
        <taxon>Bacillati</taxon>
        <taxon>Actinomycetota</taxon>
        <taxon>Actinomycetes</taxon>
        <taxon>Kitasatosporales</taxon>
        <taxon>Streptomycetaceae</taxon>
        <taxon>Streptomyces</taxon>
    </lineage>
</organism>